<name>A0A077EJ98_9FLAO</name>
<evidence type="ECO:0000256" key="1">
    <source>
        <dbReference type="SAM" id="SignalP"/>
    </source>
</evidence>
<evidence type="ECO:0000313" key="2">
    <source>
        <dbReference type="EMBL" id="AIL47547.1"/>
    </source>
</evidence>
<dbReference type="EMBL" id="CP007547">
    <property type="protein sequence ID" value="AIL47547.1"/>
    <property type="molecule type" value="Genomic_DNA"/>
</dbReference>
<reference evidence="2" key="2">
    <citation type="journal article" date="2015" name="Genome Biol. Evol.">
        <title>Complete Genome Sequence and Transcriptomic Analysis of the Novel Pathogen Elizabethkingia anophelis in Response to Oxidative Stress.</title>
        <authorList>
            <person name="Li Y."/>
            <person name="Liu Y."/>
            <person name="Chew S.C."/>
            <person name="Tay M."/>
            <person name="Salido M.M."/>
            <person name="Teo J."/>
            <person name="Lauro F.M."/>
            <person name="Givskov M."/>
            <person name="Yang L."/>
        </authorList>
    </citation>
    <scope>NUCLEOTIDE SEQUENCE</scope>
    <source>
        <strain evidence="2">NUHP1</strain>
    </source>
</reference>
<dbReference type="KEGG" id="eao:BD94_3772"/>
<dbReference type="STRING" id="1338011.BD94_3772"/>
<dbReference type="Pfam" id="PF14121">
    <property type="entry name" value="Porin_10"/>
    <property type="match status" value="1"/>
</dbReference>
<proteinExistence type="predicted"/>
<feature type="chain" id="PRO_5001717786" evidence="1">
    <location>
        <begin position="18"/>
        <end position="646"/>
    </location>
</feature>
<accession>A0A077EJ98</accession>
<feature type="signal peptide" evidence="1">
    <location>
        <begin position="1"/>
        <end position="17"/>
    </location>
</feature>
<gene>
    <name evidence="2" type="ORF">BD94_3772</name>
</gene>
<dbReference type="Proteomes" id="UP000028933">
    <property type="component" value="Chromosome"/>
</dbReference>
<keyword evidence="1" id="KW-0732">Signal</keyword>
<dbReference type="eggNOG" id="COG4206">
    <property type="taxonomic scope" value="Bacteria"/>
</dbReference>
<dbReference type="AlphaFoldDB" id="A0A077EJ98"/>
<organism evidence="2 3">
    <name type="scientific">Elizabethkingia anophelis NUHP1</name>
    <dbReference type="NCBI Taxonomy" id="1338011"/>
    <lineage>
        <taxon>Bacteria</taxon>
        <taxon>Pseudomonadati</taxon>
        <taxon>Bacteroidota</taxon>
        <taxon>Flavobacteriia</taxon>
        <taxon>Flavobacteriales</taxon>
        <taxon>Weeksellaceae</taxon>
        <taxon>Elizabethkingia</taxon>
    </lineage>
</organism>
<dbReference type="HOGENOM" id="CLU_025041_0_0_10"/>
<dbReference type="RefSeq" id="WP_024564021.1">
    <property type="nucleotide sequence ID" value="NZ_CP007547.1"/>
</dbReference>
<evidence type="ECO:0000313" key="3">
    <source>
        <dbReference type="Proteomes" id="UP000028933"/>
    </source>
</evidence>
<protein>
    <submittedName>
        <fullName evidence="2">TonB-dependent receptor</fullName>
    </submittedName>
</protein>
<dbReference type="SUPFAM" id="SSF56935">
    <property type="entry name" value="Porins"/>
    <property type="match status" value="1"/>
</dbReference>
<reference evidence="2" key="1">
    <citation type="journal article" date="2013" name="Lancet">
        <title>First case of E anophelis outbreak in an intensive-care unit.</title>
        <authorList>
            <person name="Teo J."/>
            <person name="Tan S.Y."/>
            <person name="Tay M."/>
            <person name="Ding Y."/>
            <person name="Kjelleberg S."/>
            <person name="Givskov M."/>
            <person name="Lin R.T."/>
            <person name="Yang L."/>
        </authorList>
    </citation>
    <scope>NUCLEOTIDE SEQUENCE [LARGE SCALE GENOMIC DNA]</scope>
    <source>
        <strain evidence="2">NUHP1</strain>
    </source>
</reference>
<dbReference type="InterPro" id="IPR025631">
    <property type="entry name" value="Porin_10"/>
</dbReference>
<sequence>MRYFFLWVVLVSGTISAQVVNKTDNNRIAEDSVIVDNGKKDSMKIFRPVINDYKFKTQRGEAKIFDTVFSHEKTYIFSQYNNRDNFGKVQFANSGQTFNPLVYETNPQQNLAVLPTGKSFAILGVDDIKYYDVKTPTTTFIYHTAPGSGHVLSSTYTQNIGKDFNFFVNYMGLRAKGIYQRNLSASNNFNAGAHYKNKTGRYELYAHYLNQNVNNEENGGIKTLDQFLGGDSRFNNRLNMEVNLNNTESFFSYRRYYLSHDFGLFRINDAFPLKIRHMLMHEGNKYYYAQNGAESYYTTNAADIIGGFLPSTKKYSKKLTNVVSLVFDREKFKLDAGLKYQNVILGTNQIFMPNNVVDNNTVWKENRLGVEGNLQVKLWNRFDLNSSAEYTTGSTFGNFIRINNKISFIPAEGFAVEGKLNFQSGAPSFNLLVNGSQYRNFNYVNLGFKNQSILEAGGIIKLKWFDASAFLNYFSIGNYAYIDANKQMQQSTSSINITQVGGDATFKYGKFHLNGRVLFQSAINNKDLMPMPGFVGRANVYFQSKVFKDAAEVQAGIKAYYFSKFASREFFPVLNEFVLPSATSGYSIGGKPMMDLYINLKVKSMMFFIEGQQINTTISGNKGFAAPYYPVADFRLNLGIVWYIFS</sequence>
<keyword evidence="2" id="KW-0675">Receptor</keyword>